<evidence type="ECO:0000256" key="3">
    <source>
        <dbReference type="SAM" id="MobiDB-lite"/>
    </source>
</evidence>
<dbReference type="Pfam" id="PF13236">
    <property type="entry name" value="CLU"/>
    <property type="match status" value="1"/>
</dbReference>
<sequence>MVSKRVGNEAGETASGRPKSELPNSGIDAEGSEPLCSGKDSEMTLPVNNLVTNGAADVLTNGVMEITPIPNTLEIKIQVPGNDTISLQVSSEEMVQEIIQILMEREDTCHRTCFSLQHDGNILDNFAGLANIEGLKDGSVLRVVEEPYTVREVKVHIRHVRDLLKCLDPVDAYNGIECNSSSFLTTISEGDIADISTTGKRKRRSGSDQSLETIDCSPPEYILPGSKDRPLSFLQPLTADSKSLQCLKCLMVSGWNPPPGNRKLRGDLMYFNVITMEDRHVSITASTRGFYINQSTADMFNPKPGSPSLLCHSLLDLLNQISPIFKKNFAVLQKKRVSCHPLERVATPFLSYSWIIPHKQHTIDCVRAEDAYTSRLGFEEHITGQPRDWNEELQTAWEIPCQDMMQRILRKQTIFKVNSDFVAAATRGAMAVVDGNIVAINPGDDTKMQMFIWNNIFFSFGFDIRDNYKESGGDHAAYVASSNDLKGIQAYSNLDVAGLHVLGTVIVDYRGYRIIAQSIIPGILEQEQDQNVVYGLIDFGKTVISNHEYINLLLQTSRPLRIQKHLVLNDLEQPILLCSSVDCKGIVGNDGRRYILDLFRTFPSDLNFLPMIGEELHEECQRLGYPKEYRHKLCCLRPELVENFIQHKHTQFTKLLKEKMRRSDRRKSLMEDGESATENYDHFRDIDEMKAVCQEVGSVSDTIFDIRFNPNVYSSVVRFHESEQEALQLQKRLMKEIAAFLLTVQIPSFIKDCVNHVTAPVDGRTLTDGLHKCGINIRYIGKIAQLISHSEDKQYLDHMSRLLISEIITRAAKHIIVLYLQVVEVSACSSAISHFLNCFLSSYSNPVAHLLPDELVSRRKKNKRKMRIPGSDTAWANLTPIELWKQINNEANESFDYVLACDGIDQAVERFGLQKISLLREFCIKAGIQILLREYNFDSRHKPTFTDDDILNSFPVIKHIVVKATDADQVYKNAQTSIQKGNIKEGLELLTESLNLFNNVYGALNPDICGCLSLLAQVNYIMDNIPEAISNQQKAVIVSERILGFDHPNTIHEYARLGLYCFANNQISVALRLLYRALYLMLIVTGEDHPEIAVLDSNIGLILHAALDCDLAMRFLQKALELKLKYYGAQALETALSYHLVAQVYASKAEFRNAVQHEKEAYNIYRTQLGETHHKTKGSSEFLKHVTQQAVNLQRTMNEIYKNGSNAGLPPVQTTSLSNKMILQQLNMINGIVLTDTSRKSALQSATNRMRKLLQAEIQASQRLTKALTNIGIEDLSVNGTTAPGEITNGAENLAEGRMINRKTEPDCIPSGSSALLCLPAFDKETD</sequence>
<dbReference type="PANTHER" id="PTHR12601">
    <property type="entry name" value="EUKARYOTIC TRANSLATION INITIATION FACTOR 3 SUBUNIT EIF-3"/>
    <property type="match status" value="1"/>
</dbReference>
<proteinExistence type="inferred from homology"/>
<dbReference type="GO" id="GO:0005737">
    <property type="term" value="C:cytoplasm"/>
    <property type="evidence" value="ECO:0007669"/>
    <property type="project" value="UniProtKB-SubCell"/>
</dbReference>
<dbReference type="InterPro" id="IPR011990">
    <property type="entry name" value="TPR-like_helical_dom_sf"/>
</dbReference>
<comment type="similarity">
    <text evidence="2">Belongs to the CLU family.</text>
</comment>
<dbReference type="GO" id="GO:0048312">
    <property type="term" value="P:intracellular distribution of mitochondria"/>
    <property type="evidence" value="ECO:0007669"/>
    <property type="project" value="TreeGrafter"/>
</dbReference>
<evidence type="ECO:0000256" key="2">
    <source>
        <dbReference type="HAMAP-Rule" id="MF_03013"/>
    </source>
</evidence>
<dbReference type="InterPro" id="IPR007967">
    <property type="entry name" value="GSKIP_dom"/>
</dbReference>
<dbReference type="FunFam" id="3.30.2280.10:FF:000002">
    <property type="entry name" value="Clustered mitochondria protein homolog"/>
    <property type="match status" value="1"/>
</dbReference>
<accession>A0A401SDN6</accession>
<evidence type="ECO:0000313" key="6">
    <source>
        <dbReference type="Proteomes" id="UP000287033"/>
    </source>
</evidence>
<dbReference type="GO" id="GO:0007005">
    <property type="term" value="P:mitochondrion organization"/>
    <property type="evidence" value="ECO:0007669"/>
    <property type="project" value="UniProtKB-UniRule"/>
</dbReference>
<dbReference type="SUPFAM" id="SSF103107">
    <property type="entry name" value="Hypothetical protein c14orf129, hspc210"/>
    <property type="match status" value="1"/>
</dbReference>
<comment type="function">
    <text evidence="2">mRNA-binding protein involved in proper cytoplasmic distribution of mitochondria. Specifically binds mRNAs of nuclear-encoded mitochondrial proteins in the cytoplasm and regulates transport or translation of these transcripts close to mitochondria, playing a role in mitochondrial biogenesis.</text>
</comment>
<dbReference type="HAMAP" id="MF_03013">
    <property type="entry name" value="CLU"/>
    <property type="match status" value="1"/>
</dbReference>
<feature type="domain" description="Clu" evidence="4">
    <location>
        <begin position="367"/>
        <end position="609"/>
    </location>
</feature>
<dbReference type="InterPro" id="IPR027523">
    <property type="entry name" value="CLU_prot"/>
</dbReference>
<organism evidence="5 6">
    <name type="scientific">Chiloscyllium punctatum</name>
    <name type="common">Brownbanded bambooshark</name>
    <name type="synonym">Hemiscyllium punctatum</name>
    <dbReference type="NCBI Taxonomy" id="137246"/>
    <lineage>
        <taxon>Eukaryota</taxon>
        <taxon>Metazoa</taxon>
        <taxon>Chordata</taxon>
        <taxon>Craniata</taxon>
        <taxon>Vertebrata</taxon>
        <taxon>Chondrichthyes</taxon>
        <taxon>Elasmobranchii</taxon>
        <taxon>Galeomorphii</taxon>
        <taxon>Galeoidea</taxon>
        <taxon>Orectolobiformes</taxon>
        <taxon>Hemiscylliidae</taxon>
        <taxon>Chiloscyllium</taxon>
    </lineage>
</organism>
<evidence type="ECO:0000313" key="5">
    <source>
        <dbReference type="EMBL" id="GCC28532.1"/>
    </source>
</evidence>
<dbReference type="SUPFAM" id="SSF48452">
    <property type="entry name" value="TPR-like"/>
    <property type="match status" value="2"/>
</dbReference>
<gene>
    <name evidence="5" type="ORF">chiPu_0006962</name>
</gene>
<dbReference type="Gene3D" id="1.25.40.10">
    <property type="entry name" value="Tetratricopeptide repeat domain"/>
    <property type="match status" value="2"/>
</dbReference>
<evidence type="ECO:0000256" key="1">
    <source>
        <dbReference type="ARBA" id="ARBA00022490"/>
    </source>
</evidence>
<dbReference type="InterPro" id="IPR028275">
    <property type="entry name" value="CLU_N"/>
</dbReference>
<feature type="region of interest" description="Disordered" evidence="3">
    <location>
        <begin position="1"/>
        <end position="41"/>
    </location>
</feature>
<dbReference type="Pfam" id="PF15044">
    <property type="entry name" value="CLU_N"/>
    <property type="match status" value="1"/>
</dbReference>
<dbReference type="PROSITE" id="PS51823">
    <property type="entry name" value="CLU"/>
    <property type="match status" value="1"/>
</dbReference>
<dbReference type="Pfam" id="PF13374">
    <property type="entry name" value="TPR_10"/>
    <property type="match status" value="1"/>
</dbReference>
<name>A0A401SDN6_CHIPU</name>
<dbReference type="Gene3D" id="3.30.2280.10">
    <property type="entry name" value="Hypothetical protein (hspc210)"/>
    <property type="match status" value="1"/>
</dbReference>
<dbReference type="EMBL" id="BEZZ01000210">
    <property type="protein sequence ID" value="GCC28532.1"/>
    <property type="molecule type" value="Genomic_DNA"/>
</dbReference>
<reference evidence="5 6" key="1">
    <citation type="journal article" date="2018" name="Nat. Ecol. Evol.">
        <title>Shark genomes provide insights into elasmobranch evolution and the origin of vertebrates.</title>
        <authorList>
            <person name="Hara Y"/>
            <person name="Yamaguchi K"/>
            <person name="Onimaru K"/>
            <person name="Kadota M"/>
            <person name="Koyanagi M"/>
            <person name="Keeley SD"/>
            <person name="Tatsumi K"/>
            <person name="Tanaka K"/>
            <person name="Motone F"/>
            <person name="Kageyama Y"/>
            <person name="Nozu R"/>
            <person name="Adachi N"/>
            <person name="Nishimura O"/>
            <person name="Nakagawa R"/>
            <person name="Tanegashima C"/>
            <person name="Kiyatake I"/>
            <person name="Matsumoto R"/>
            <person name="Murakumo K"/>
            <person name="Nishida K"/>
            <person name="Terakita A"/>
            <person name="Kuratani S"/>
            <person name="Sato K"/>
            <person name="Hyodo S Kuraku.S."/>
        </authorList>
    </citation>
    <scope>NUCLEOTIDE SEQUENCE [LARGE SCALE GENOMIC DNA]</scope>
</reference>
<protein>
    <recommendedName>
        <fullName evidence="2">Clustered mitochondria protein homolog</fullName>
    </recommendedName>
</protein>
<comment type="subcellular location">
    <subcellularLocation>
        <location evidence="2">Cytoplasm</location>
    </subcellularLocation>
    <subcellularLocation>
        <location evidence="2">Cytoplasmic granule</location>
    </subcellularLocation>
</comment>
<dbReference type="PANTHER" id="PTHR12601:SF50">
    <property type="entry name" value="CLUSTERED MITOCHONDRIA PROTEIN HOMOLOG"/>
    <property type="match status" value="1"/>
</dbReference>
<dbReference type="Proteomes" id="UP000287033">
    <property type="component" value="Unassembled WGS sequence"/>
</dbReference>
<keyword evidence="6" id="KW-1185">Reference proteome</keyword>
<dbReference type="InterPro" id="IPR025697">
    <property type="entry name" value="CLU_dom"/>
</dbReference>
<evidence type="ECO:0000259" key="4">
    <source>
        <dbReference type="PROSITE" id="PS51823"/>
    </source>
</evidence>
<dbReference type="InterPro" id="IPR023231">
    <property type="entry name" value="GSKIP_dom_sf"/>
</dbReference>
<dbReference type="STRING" id="137246.A0A401SDN6"/>
<dbReference type="Pfam" id="PF12807">
    <property type="entry name" value="eIF3_p135"/>
    <property type="match status" value="1"/>
</dbReference>
<comment type="caution">
    <text evidence="5">The sequence shown here is derived from an EMBL/GenBank/DDBJ whole genome shotgun (WGS) entry which is preliminary data.</text>
</comment>
<dbReference type="Pfam" id="PF13424">
    <property type="entry name" value="TPR_12"/>
    <property type="match status" value="1"/>
</dbReference>
<keyword evidence="2" id="KW-0694">RNA-binding</keyword>
<dbReference type="GO" id="GO:0003729">
    <property type="term" value="F:mRNA binding"/>
    <property type="evidence" value="ECO:0007669"/>
    <property type="project" value="TreeGrafter"/>
</dbReference>
<dbReference type="OMA" id="KYAQFMK"/>
<dbReference type="OrthoDB" id="1414216at2759"/>
<dbReference type="FunFam" id="1.25.40.10:FF:000099">
    <property type="entry name" value="Clustered mitochondria protein homolog"/>
    <property type="match status" value="1"/>
</dbReference>
<dbReference type="CDD" id="cd15466">
    <property type="entry name" value="CLU-central"/>
    <property type="match status" value="1"/>
</dbReference>
<keyword evidence="1 2" id="KW-0963">Cytoplasm</keyword>
<dbReference type="Pfam" id="PF05303">
    <property type="entry name" value="GSKIP_dom"/>
    <property type="match status" value="1"/>
</dbReference>
<dbReference type="InterPro" id="IPR033646">
    <property type="entry name" value="CLU-central"/>
</dbReference>